<feature type="domain" description="Tyrosine specific protein phosphatases" evidence="3">
    <location>
        <begin position="96"/>
        <end position="148"/>
    </location>
</feature>
<evidence type="ECO:0000256" key="2">
    <source>
        <dbReference type="SAM" id="SignalP"/>
    </source>
</evidence>
<dbReference type="GO" id="GO:0016791">
    <property type="term" value="F:phosphatase activity"/>
    <property type="evidence" value="ECO:0007669"/>
    <property type="project" value="TreeGrafter"/>
</dbReference>
<reference evidence="4 5" key="1">
    <citation type="submission" date="2018-06" db="EMBL/GenBank/DDBJ databases">
        <title>Genomic Encyclopedia of Archaeal and Bacterial Type Strains, Phase II (KMG-II): from individual species to whole genera.</title>
        <authorList>
            <person name="Goeker M."/>
        </authorList>
    </citation>
    <scope>NUCLEOTIDE SEQUENCE [LARGE SCALE GENOMIC DNA]</scope>
    <source>
        <strain evidence="4 5">DSM 29821</strain>
    </source>
</reference>
<dbReference type="AlphaFoldDB" id="A0A327VN96"/>
<dbReference type="PANTHER" id="PTHR31126:SF72">
    <property type="entry name" value="DUAL SPECIFICITY PROTEIN PHOSPHATASE TPBA"/>
    <property type="match status" value="1"/>
</dbReference>
<dbReference type="InterPro" id="IPR016130">
    <property type="entry name" value="Tyr_Pase_AS"/>
</dbReference>
<dbReference type="SUPFAM" id="SSF52799">
    <property type="entry name" value="(Phosphotyrosine protein) phosphatases II"/>
    <property type="match status" value="1"/>
</dbReference>
<dbReference type="RefSeq" id="WP_111594917.1">
    <property type="nucleotide sequence ID" value="NZ_QLMA01000010.1"/>
</dbReference>
<evidence type="ECO:0000256" key="1">
    <source>
        <dbReference type="ARBA" id="ARBA00009580"/>
    </source>
</evidence>
<dbReference type="InterPro" id="IPR000387">
    <property type="entry name" value="Tyr_Pase_dom"/>
</dbReference>
<sequence>MRKFILTAICLTTAIMAHAQQWATKKEIGNVKNLFQVSDSIFRSAQPDSSGFIALHHFGIASVLNLRTHHSDSMASGNTNFRLYHVEMEAKKFTDQEIIAALKALQQAPKPILIHCQHGSDRTGVVTAMYRIVVQHWKKEDAIAELEQGNFGFHKQYVNIPEYIRTVDIEKIRLAIK</sequence>
<feature type="chain" id="PRO_5016267128" evidence="2">
    <location>
        <begin position="20"/>
        <end position="177"/>
    </location>
</feature>
<dbReference type="InterPro" id="IPR004861">
    <property type="entry name" value="Siw14-like"/>
</dbReference>
<dbReference type="Gene3D" id="3.90.190.10">
    <property type="entry name" value="Protein tyrosine phosphatase superfamily"/>
    <property type="match status" value="1"/>
</dbReference>
<keyword evidence="2" id="KW-0732">Signal</keyword>
<feature type="signal peptide" evidence="2">
    <location>
        <begin position="1"/>
        <end position="19"/>
    </location>
</feature>
<dbReference type="PROSITE" id="PS50056">
    <property type="entry name" value="TYR_PHOSPHATASE_2"/>
    <property type="match status" value="1"/>
</dbReference>
<dbReference type="InterPro" id="IPR029021">
    <property type="entry name" value="Prot-tyrosine_phosphatase-like"/>
</dbReference>
<name>A0A327VN96_9BACT</name>
<evidence type="ECO:0000313" key="4">
    <source>
        <dbReference type="EMBL" id="RAJ75008.1"/>
    </source>
</evidence>
<protein>
    <submittedName>
        <fullName evidence="4">Tyrosine phosphatase family protein</fullName>
    </submittedName>
</protein>
<evidence type="ECO:0000259" key="3">
    <source>
        <dbReference type="PROSITE" id="PS50056"/>
    </source>
</evidence>
<keyword evidence="5" id="KW-1185">Reference proteome</keyword>
<evidence type="ECO:0000313" key="5">
    <source>
        <dbReference type="Proteomes" id="UP000249819"/>
    </source>
</evidence>
<dbReference type="OrthoDB" id="9814896at2"/>
<dbReference type="Pfam" id="PF03162">
    <property type="entry name" value="Y_phosphatase2"/>
    <property type="match status" value="1"/>
</dbReference>
<comment type="caution">
    <text evidence="4">The sequence shown here is derived from an EMBL/GenBank/DDBJ whole genome shotgun (WGS) entry which is preliminary data.</text>
</comment>
<accession>A0A327VN96</accession>
<dbReference type="Proteomes" id="UP000249819">
    <property type="component" value="Unassembled WGS sequence"/>
</dbReference>
<proteinExistence type="inferred from homology"/>
<dbReference type="EMBL" id="QLMA01000010">
    <property type="protein sequence ID" value="RAJ75008.1"/>
    <property type="molecule type" value="Genomic_DNA"/>
</dbReference>
<dbReference type="PANTHER" id="PTHR31126">
    <property type="entry name" value="TYROSINE-PROTEIN PHOSPHATASE"/>
    <property type="match status" value="1"/>
</dbReference>
<dbReference type="PROSITE" id="PS00383">
    <property type="entry name" value="TYR_PHOSPHATASE_1"/>
    <property type="match status" value="1"/>
</dbReference>
<organism evidence="4 5">
    <name type="scientific">Chitinophaga dinghuensis</name>
    <dbReference type="NCBI Taxonomy" id="1539050"/>
    <lineage>
        <taxon>Bacteria</taxon>
        <taxon>Pseudomonadati</taxon>
        <taxon>Bacteroidota</taxon>
        <taxon>Chitinophagia</taxon>
        <taxon>Chitinophagales</taxon>
        <taxon>Chitinophagaceae</taxon>
        <taxon>Chitinophaga</taxon>
    </lineage>
</organism>
<gene>
    <name evidence="4" type="ORF">CLV59_11054</name>
</gene>
<comment type="similarity">
    <text evidence="1">Belongs to the protein-tyrosine phosphatase family.</text>
</comment>